<dbReference type="InterPro" id="IPR009066">
    <property type="entry name" value="MG_RAP_rcpt_1"/>
</dbReference>
<dbReference type="SUPFAM" id="SSF47045">
    <property type="entry name" value="RAP domain-like"/>
    <property type="match status" value="3"/>
</dbReference>
<dbReference type="Pfam" id="PF06401">
    <property type="entry name" value="Alpha-2-MRAP_C"/>
    <property type="match status" value="1"/>
</dbReference>
<sequence>MMWKRSFLPLLFIAVVLILGNALKDDKEMPFRLRKLNMIWQKAQNKMSEQKLQTFRRLLEMQDKAEIRWKELKTSGGDDDGEMEAMLRLKFSRILEQFGLEDHFKDEGNEIKDNRAGVGVFSDKRLSELWESAKGKFSSEELSDLETEFQHHKDKLKEYKHLVDILKNQDSISENSVYSHDKIKDHEREKLHETLQDTHETLTKSFMRLKEKVTSDGKGNDFVDHRVLELWEKAKQKFSGEELDSIKDELKHFDHKISKHKHYVQEVEDSERLLQQGHGHRKEKHNSLVEKAKEHARWVKKMHSNLMDKVTRSEL</sequence>
<dbReference type="AlphaFoldDB" id="A0AAD9VBC1"/>
<comment type="caution">
    <text evidence="5">The sequence shown here is derived from an EMBL/GenBank/DDBJ whole genome shotgun (WGS) entry which is preliminary data.</text>
</comment>
<dbReference type="Proteomes" id="UP001249851">
    <property type="component" value="Unassembled WGS sequence"/>
</dbReference>
<dbReference type="PANTHER" id="PTHR16560">
    <property type="entry name" value="ALPHA-2-MACROGLOBULIN RECEPTOR-ASSOCIATED PROTEIN"/>
    <property type="match status" value="1"/>
</dbReference>
<dbReference type="InterPro" id="IPR038003">
    <property type="entry name" value="A2-macroglobuin_RAP"/>
</dbReference>
<dbReference type="GO" id="GO:0050750">
    <property type="term" value="F:low-density lipoprotein particle receptor binding"/>
    <property type="evidence" value="ECO:0007669"/>
    <property type="project" value="InterPro"/>
</dbReference>
<dbReference type="Gene3D" id="1.20.81.10">
    <property type="entry name" value="RAP domain"/>
    <property type="match status" value="3"/>
</dbReference>
<dbReference type="PANTHER" id="PTHR16560:SF2">
    <property type="entry name" value="ALPHA-2-MACROGLOBULIN RECEPTOR-ASSOCIATED PROTEIN"/>
    <property type="match status" value="1"/>
</dbReference>
<keyword evidence="1" id="KW-0175">Coiled coil</keyword>
<dbReference type="InterPro" id="IPR010483">
    <property type="entry name" value="Alpha_2_MRAP_C"/>
</dbReference>
<evidence type="ECO:0000313" key="5">
    <source>
        <dbReference type="EMBL" id="KAK2568156.1"/>
    </source>
</evidence>
<name>A0AAD9VBC1_ACRCE</name>
<dbReference type="Pfam" id="PF06400">
    <property type="entry name" value="Alpha-2-MRAP_N"/>
    <property type="match status" value="1"/>
</dbReference>
<protein>
    <submittedName>
        <fullName evidence="5">Alpha-2-macroglobulin receptor-associated protein</fullName>
    </submittedName>
</protein>
<accession>A0AAD9VBC1</accession>
<keyword evidence="2" id="KW-0732">Signal</keyword>
<reference evidence="5" key="2">
    <citation type="journal article" date="2023" name="Science">
        <title>Genomic signatures of disease resistance in endangered staghorn corals.</title>
        <authorList>
            <person name="Vollmer S.V."/>
            <person name="Selwyn J.D."/>
            <person name="Despard B.A."/>
            <person name="Roesel C.L."/>
        </authorList>
    </citation>
    <scope>NUCLEOTIDE SEQUENCE</scope>
    <source>
        <strain evidence="5">K2</strain>
    </source>
</reference>
<feature type="domain" description="Alpha-2-macroglobulin RAP C-terminal" evidence="4">
    <location>
        <begin position="120"/>
        <end position="312"/>
    </location>
</feature>
<evidence type="ECO:0000259" key="3">
    <source>
        <dbReference type="Pfam" id="PF06400"/>
    </source>
</evidence>
<gene>
    <name evidence="5" type="ORF">P5673_007143</name>
</gene>
<organism evidence="5 6">
    <name type="scientific">Acropora cervicornis</name>
    <name type="common">Staghorn coral</name>
    <dbReference type="NCBI Taxonomy" id="6130"/>
    <lineage>
        <taxon>Eukaryota</taxon>
        <taxon>Metazoa</taxon>
        <taxon>Cnidaria</taxon>
        <taxon>Anthozoa</taxon>
        <taxon>Hexacorallia</taxon>
        <taxon>Scleractinia</taxon>
        <taxon>Astrocoeniina</taxon>
        <taxon>Acroporidae</taxon>
        <taxon>Acropora</taxon>
    </lineage>
</organism>
<dbReference type="GO" id="GO:0048019">
    <property type="term" value="F:receptor antagonist activity"/>
    <property type="evidence" value="ECO:0007669"/>
    <property type="project" value="InterPro"/>
</dbReference>
<proteinExistence type="predicted"/>
<keyword evidence="5" id="KW-0675">Receptor</keyword>
<evidence type="ECO:0000259" key="4">
    <source>
        <dbReference type="Pfam" id="PF06401"/>
    </source>
</evidence>
<feature type="coiled-coil region" evidence="1">
    <location>
        <begin position="142"/>
        <end position="169"/>
    </location>
</feature>
<feature type="domain" description="Alpha-2-macroglobulin receptor-associated protein" evidence="3">
    <location>
        <begin position="26"/>
        <end position="109"/>
    </location>
</feature>
<dbReference type="EMBL" id="JARQWQ010000012">
    <property type="protein sequence ID" value="KAK2568156.1"/>
    <property type="molecule type" value="Genomic_DNA"/>
</dbReference>
<evidence type="ECO:0000313" key="6">
    <source>
        <dbReference type="Proteomes" id="UP001249851"/>
    </source>
</evidence>
<feature type="signal peptide" evidence="2">
    <location>
        <begin position="1"/>
        <end position="22"/>
    </location>
</feature>
<keyword evidence="6" id="KW-1185">Reference proteome</keyword>
<evidence type="ECO:0000256" key="1">
    <source>
        <dbReference type="SAM" id="Coils"/>
    </source>
</evidence>
<dbReference type="InterPro" id="IPR036744">
    <property type="entry name" value="RAP_sf"/>
</dbReference>
<dbReference type="GO" id="GO:0005783">
    <property type="term" value="C:endoplasmic reticulum"/>
    <property type="evidence" value="ECO:0007669"/>
    <property type="project" value="InterPro"/>
</dbReference>
<evidence type="ECO:0000256" key="2">
    <source>
        <dbReference type="SAM" id="SignalP"/>
    </source>
</evidence>
<feature type="chain" id="PRO_5041966643" evidence="2">
    <location>
        <begin position="23"/>
        <end position="315"/>
    </location>
</feature>
<reference evidence="5" key="1">
    <citation type="journal article" date="2023" name="G3 (Bethesda)">
        <title>Whole genome assembly and annotation of the endangered Caribbean coral Acropora cervicornis.</title>
        <authorList>
            <person name="Selwyn J.D."/>
            <person name="Vollmer S.V."/>
        </authorList>
    </citation>
    <scope>NUCLEOTIDE SEQUENCE</scope>
    <source>
        <strain evidence="5">K2</strain>
    </source>
</reference>
<dbReference type="GO" id="GO:0008201">
    <property type="term" value="F:heparin binding"/>
    <property type="evidence" value="ECO:0007669"/>
    <property type="project" value="InterPro"/>
</dbReference>
<dbReference type="GO" id="GO:0048259">
    <property type="term" value="P:regulation of receptor-mediated endocytosis"/>
    <property type="evidence" value="ECO:0007669"/>
    <property type="project" value="TreeGrafter"/>
</dbReference>